<dbReference type="EMBL" id="JAWDIP010000004">
    <property type="protein sequence ID" value="MDY0396415.1"/>
    <property type="molecule type" value="Genomic_DNA"/>
</dbReference>
<dbReference type="Proteomes" id="UP001281447">
    <property type="component" value="Unassembled WGS sequence"/>
</dbReference>
<dbReference type="Pfam" id="PF14035">
    <property type="entry name" value="YlzJ"/>
    <property type="match status" value="1"/>
</dbReference>
<organism evidence="1 2">
    <name type="scientific">Tigheibacillus halophilus</name>
    <dbReference type="NCBI Taxonomy" id="361280"/>
    <lineage>
        <taxon>Bacteria</taxon>
        <taxon>Bacillati</taxon>
        <taxon>Bacillota</taxon>
        <taxon>Bacilli</taxon>
        <taxon>Bacillales</taxon>
        <taxon>Bacillaceae</taxon>
        <taxon>Tigheibacillus</taxon>
    </lineage>
</organism>
<dbReference type="InterPro" id="IPR025619">
    <property type="entry name" value="YlzJ"/>
</dbReference>
<evidence type="ECO:0000313" key="1">
    <source>
        <dbReference type="EMBL" id="MDY0396415.1"/>
    </source>
</evidence>
<accession>A0ABU5CBK5</accession>
<evidence type="ECO:0000313" key="2">
    <source>
        <dbReference type="Proteomes" id="UP001281447"/>
    </source>
</evidence>
<reference evidence="1 2" key="1">
    <citation type="submission" date="2023-10" db="EMBL/GenBank/DDBJ databases">
        <title>Virgibacillus halophilus 5B73C genome.</title>
        <authorList>
            <person name="Miliotis G."/>
            <person name="Sengupta P."/>
            <person name="Hameed A."/>
            <person name="Chuvochina M."/>
            <person name="Mcdonagh F."/>
            <person name="Simpson A.C."/>
            <person name="Singh N.K."/>
            <person name="Rekha P.D."/>
            <person name="Raman K."/>
            <person name="Hugenholtz P."/>
            <person name="Venkateswaran K."/>
        </authorList>
    </citation>
    <scope>NUCLEOTIDE SEQUENCE [LARGE SCALE GENOMIC DNA]</scope>
    <source>
        <strain evidence="1 2">5B73C</strain>
    </source>
</reference>
<name>A0ABU5CBK5_9BACI</name>
<comment type="caution">
    <text evidence="1">The sequence shown here is derived from an EMBL/GenBank/DDBJ whole genome shotgun (WGS) entry which is preliminary data.</text>
</comment>
<keyword evidence="2" id="KW-1185">Reference proteome</keyword>
<protein>
    <submittedName>
        <fullName evidence="1">YlzJ-like family protein</fullName>
    </submittedName>
</protein>
<gene>
    <name evidence="1" type="ORF">RWE15_21415</name>
</gene>
<proteinExistence type="predicted"/>
<sequence>MILYTPLSEAEIFPCSDDDFKKRECVNYKNKSMYVERRPDGTYQLLQLLSSDPNDFLKK</sequence>